<keyword evidence="10" id="KW-0997">Cell inner membrane</keyword>
<dbReference type="Proteomes" id="UP000427716">
    <property type="component" value="Chromosome"/>
</dbReference>
<comment type="subcellular location">
    <subcellularLocation>
        <location evidence="10">Cell inner membrane</location>
    </subcellularLocation>
    <subcellularLocation>
        <location evidence="2">Cell membrane</location>
        <topology evidence="2">Single-pass membrane protein</topology>
    </subcellularLocation>
</comment>
<dbReference type="GO" id="GO:0005886">
    <property type="term" value="C:plasma membrane"/>
    <property type="evidence" value="ECO:0007669"/>
    <property type="project" value="UniProtKB-SubCell"/>
</dbReference>
<dbReference type="AlphaFoldDB" id="A0A6I6D3H0"/>
<evidence type="ECO:0000256" key="3">
    <source>
        <dbReference type="ARBA" id="ARBA00008281"/>
    </source>
</evidence>
<feature type="transmembrane region" description="Helical" evidence="10">
    <location>
        <begin position="17"/>
        <end position="41"/>
    </location>
</feature>
<dbReference type="GO" id="GO:0006935">
    <property type="term" value="P:chemotaxis"/>
    <property type="evidence" value="ECO:0007669"/>
    <property type="project" value="UniProtKB-KW"/>
</dbReference>
<dbReference type="PANTHER" id="PTHR35091">
    <property type="entry name" value="FLAGELLAR PROTEIN FLIL"/>
    <property type="match status" value="1"/>
</dbReference>
<organism evidence="12 13">
    <name type="scientific">Guyparkeria halophila</name>
    <dbReference type="NCBI Taxonomy" id="47960"/>
    <lineage>
        <taxon>Bacteria</taxon>
        <taxon>Pseudomonadati</taxon>
        <taxon>Pseudomonadota</taxon>
        <taxon>Gammaproteobacteria</taxon>
        <taxon>Chromatiales</taxon>
        <taxon>Thioalkalibacteraceae</taxon>
        <taxon>Guyparkeria</taxon>
    </lineage>
</organism>
<accession>A0A6I6D3H0</accession>
<keyword evidence="6 10" id="KW-0812">Transmembrane</keyword>
<dbReference type="PANTHER" id="PTHR35091:SF2">
    <property type="entry name" value="FLAGELLAR PROTEIN FLIL"/>
    <property type="match status" value="1"/>
</dbReference>
<keyword evidence="8 10" id="KW-1133">Transmembrane helix</keyword>
<dbReference type="GO" id="GO:0071978">
    <property type="term" value="P:bacterial-type flagellum-dependent swarming motility"/>
    <property type="evidence" value="ECO:0007669"/>
    <property type="project" value="TreeGrafter"/>
</dbReference>
<reference evidence="12 13" key="1">
    <citation type="submission" date="2019-11" db="EMBL/GenBank/DDBJ databases">
        <authorList>
            <person name="Zhang J."/>
            <person name="Sun C."/>
        </authorList>
    </citation>
    <scope>NUCLEOTIDE SEQUENCE [LARGE SCALE GENOMIC DNA]</scope>
    <source>
        <strain evidence="13">sp2</strain>
    </source>
</reference>
<comment type="function">
    <text evidence="1 10">Controls the rotational direction of flagella during chemotaxis.</text>
</comment>
<evidence type="ECO:0000256" key="2">
    <source>
        <dbReference type="ARBA" id="ARBA00004162"/>
    </source>
</evidence>
<comment type="similarity">
    <text evidence="3 10">Belongs to the FliL family.</text>
</comment>
<proteinExistence type="inferred from homology"/>
<keyword evidence="13" id="KW-1185">Reference proteome</keyword>
<evidence type="ECO:0000256" key="8">
    <source>
        <dbReference type="ARBA" id="ARBA00022989"/>
    </source>
</evidence>
<evidence type="ECO:0000256" key="5">
    <source>
        <dbReference type="ARBA" id="ARBA00022500"/>
    </source>
</evidence>
<sequence length="172" mass="18599">MAEGDEATAEKKGSNKLIVILLAVLIVVILAIGAVVTTLLLTGDDKPAGEGEETAEQSEEAEEPKGPPITVSLGDPITVNLSKPNDANVLQVQLDLVTRDPKVEELIKTQRSRIVNDVMLVLSDVDSAELRTRAGKEALQASLTEEINRILEDGTELEQPVENVYFTKLLMQ</sequence>
<feature type="compositionally biased region" description="Acidic residues" evidence="11">
    <location>
        <begin position="50"/>
        <end position="62"/>
    </location>
</feature>
<evidence type="ECO:0000313" key="12">
    <source>
        <dbReference type="EMBL" id="QGT77881.1"/>
    </source>
</evidence>
<dbReference type="GO" id="GO:0009425">
    <property type="term" value="C:bacterial-type flagellum basal body"/>
    <property type="evidence" value="ECO:0007669"/>
    <property type="project" value="InterPro"/>
</dbReference>
<evidence type="ECO:0000256" key="7">
    <source>
        <dbReference type="ARBA" id="ARBA00022779"/>
    </source>
</evidence>
<evidence type="ECO:0000256" key="10">
    <source>
        <dbReference type="RuleBase" id="RU364125"/>
    </source>
</evidence>
<evidence type="ECO:0000256" key="6">
    <source>
        <dbReference type="ARBA" id="ARBA00022692"/>
    </source>
</evidence>
<protein>
    <recommendedName>
        <fullName evidence="10">Flagellar protein FliL</fullName>
    </recommendedName>
</protein>
<evidence type="ECO:0000256" key="11">
    <source>
        <dbReference type="SAM" id="MobiDB-lite"/>
    </source>
</evidence>
<gene>
    <name evidence="12" type="ORF">GM160_02640</name>
</gene>
<name>A0A6I6D3H0_9GAMM</name>
<evidence type="ECO:0000313" key="13">
    <source>
        <dbReference type="Proteomes" id="UP000427716"/>
    </source>
</evidence>
<evidence type="ECO:0000256" key="9">
    <source>
        <dbReference type="ARBA" id="ARBA00023136"/>
    </source>
</evidence>
<evidence type="ECO:0000256" key="1">
    <source>
        <dbReference type="ARBA" id="ARBA00002254"/>
    </source>
</evidence>
<keyword evidence="7 10" id="KW-0283">Flagellar rotation</keyword>
<dbReference type="InterPro" id="IPR005503">
    <property type="entry name" value="FliL"/>
</dbReference>
<feature type="region of interest" description="Disordered" evidence="11">
    <location>
        <begin position="43"/>
        <end position="71"/>
    </location>
</feature>
<dbReference type="EMBL" id="CP046415">
    <property type="protein sequence ID" value="QGT77881.1"/>
    <property type="molecule type" value="Genomic_DNA"/>
</dbReference>
<dbReference type="KEGG" id="ghl:GM160_02640"/>
<keyword evidence="9 10" id="KW-0472">Membrane</keyword>
<dbReference type="RefSeq" id="WP_156227912.1">
    <property type="nucleotide sequence ID" value="NZ_CP046415.1"/>
</dbReference>
<evidence type="ECO:0000256" key="4">
    <source>
        <dbReference type="ARBA" id="ARBA00022475"/>
    </source>
</evidence>
<keyword evidence="5 10" id="KW-0145">Chemotaxis</keyword>
<dbReference type="Pfam" id="PF03748">
    <property type="entry name" value="FliL"/>
    <property type="match status" value="1"/>
</dbReference>
<keyword evidence="4" id="KW-1003">Cell membrane</keyword>